<dbReference type="Gene3D" id="3.50.50.60">
    <property type="entry name" value="FAD/NAD(P)-binding domain"/>
    <property type="match status" value="1"/>
</dbReference>
<dbReference type="InterPro" id="IPR006076">
    <property type="entry name" value="FAD-dep_OxRdtase"/>
</dbReference>
<keyword evidence="1 4" id="KW-0560">Oxidoreductase</keyword>
<organism evidence="4 5">
    <name type="scientific">Yoonia rhodophyticola</name>
    <dbReference type="NCBI Taxonomy" id="3137370"/>
    <lineage>
        <taxon>Bacteria</taxon>
        <taxon>Pseudomonadati</taxon>
        <taxon>Pseudomonadota</taxon>
        <taxon>Alphaproteobacteria</taxon>
        <taxon>Rhodobacterales</taxon>
        <taxon>Paracoccaceae</taxon>
        <taxon>Yoonia</taxon>
    </lineage>
</organism>
<keyword evidence="5" id="KW-1185">Reference proteome</keyword>
<dbReference type="PANTHER" id="PTHR13847">
    <property type="entry name" value="SARCOSINE DEHYDROGENASE-RELATED"/>
    <property type="match status" value="1"/>
</dbReference>
<dbReference type="Gene3D" id="3.30.9.10">
    <property type="entry name" value="D-Amino Acid Oxidase, subunit A, domain 2"/>
    <property type="match status" value="1"/>
</dbReference>
<dbReference type="EC" id="1.-.-.-" evidence="4"/>
<reference evidence="4" key="1">
    <citation type="submission" date="2024-08" db="EMBL/GenBank/DDBJ databases">
        <title>Phylogenomic analyses of a clade within the roseobacter group suggest taxonomic reassignments of species of the genera Aestuariivita, Citreicella, Loktanella, Nautella, Pelagibaca, Ruegeria, Thalassobius, Thiobacimonas and Tropicibacter, and the proposal o.</title>
        <authorList>
            <person name="Jeon C.O."/>
        </authorList>
    </citation>
    <scope>NUCLEOTIDE SEQUENCE</scope>
    <source>
        <strain evidence="4">SS1-5</strain>
    </source>
</reference>
<proteinExistence type="predicted"/>
<dbReference type="RefSeq" id="WP_342077795.1">
    <property type="nucleotide sequence ID" value="NZ_CP151767.2"/>
</dbReference>
<dbReference type="AlphaFoldDB" id="A0AAN0NJS6"/>
<dbReference type="Proteomes" id="UP001470809">
    <property type="component" value="Chromosome"/>
</dbReference>
<dbReference type="KEGG" id="yrh:AABB31_06345"/>
<dbReference type="GO" id="GO:0005737">
    <property type="term" value="C:cytoplasm"/>
    <property type="evidence" value="ECO:0007669"/>
    <property type="project" value="TreeGrafter"/>
</dbReference>
<name>A0AAN0NJS6_9RHOB</name>
<accession>A0AAN0NJS6</accession>
<dbReference type="EMBL" id="CP151767">
    <property type="protein sequence ID" value="WZU68506.1"/>
    <property type="molecule type" value="Genomic_DNA"/>
</dbReference>
<dbReference type="SUPFAM" id="SSF51905">
    <property type="entry name" value="FAD/NAD(P)-binding domain"/>
    <property type="match status" value="1"/>
</dbReference>
<gene>
    <name evidence="4" type="ORF">AABB31_06345</name>
</gene>
<evidence type="ECO:0000313" key="5">
    <source>
        <dbReference type="Proteomes" id="UP001470809"/>
    </source>
</evidence>
<evidence type="ECO:0000313" key="4">
    <source>
        <dbReference type="EMBL" id="WZU68506.1"/>
    </source>
</evidence>
<evidence type="ECO:0000259" key="3">
    <source>
        <dbReference type="Pfam" id="PF01266"/>
    </source>
</evidence>
<dbReference type="GO" id="GO:0016491">
    <property type="term" value="F:oxidoreductase activity"/>
    <property type="evidence" value="ECO:0007669"/>
    <property type="project" value="UniProtKB-KW"/>
</dbReference>
<protein>
    <submittedName>
        <fullName evidence="4">NAD(P)/FAD-dependent oxidoreductase</fullName>
        <ecNumber evidence="4">1.-.-.-</ecNumber>
    </submittedName>
</protein>
<dbReference type="Pfam" id="PF01266">
    <property type="entry name" value="DAO"/>
    <property type="match status" value="1"/>
</dbReference>
<feature type="region of interest" description="Disordered" evidence="2">
    <location>
        <begin position="1"/>
        <end position="21"/>
    </location>
</feature>
<feature type="domain" description="FAD dependent oxidoreductase" evidence="3">
    <location>
        <begin position="33"/>
        <end position="384"/>
    </location>
</feature>
<evidence type="ECO:0000256" key="1">
    <source>
        <dbReference type="ARBA" id="ARBA00023002"/>
    </source>
</evidence>
<sequence length="445" mass="47653">MTANKAIPEEIHWHRTAPPPPDCSPLEGTIKTDVAIIGAGLTGLRTAVTLAEAGTQTIVMDAQSIGFGASGRSGGQCNPIWRATPDDLNKRFGNAQAERLVQTTLTSADDLFDDIRRYEIDCEAEQNGWLQTAHTRSAAKGIAKLGESWRAVGADIEEISGPELHAKSGSPEYSFGLRHAKGGFVQPMALTRGYAKVAQAHGAQLFEKTPATSIEKKDGKWHLRTPNGEVIADTVILTTNAYTDKLWPGLQQTVLPMVSVALATAPLTAAQQASVLPGRMTISDTRLAIYFARYDAGNRLIFGCVGSGDSPRDWGGVGRLRTGLRTVFPQIADIDIECSWAGRIGVTQEMMPHLHEPAPGVLAGVGFSGRGIAMTSVMGRTLARKVLGGANSDLAFPVTPIKPMPLYALSRAFVPLMAPAMSTHDHASVILDRGFRRSNPERADQ</sequence>
<dbReference type="PANTHER" id="PTHR13847:SF281">
    <property type="entry name" value="FAD DEPENDENT OXIDOREDUCTASE DOMAIN-CONTAINING PROTEIN"/>
    <property type="match status" value="1"/>
</dbReference>
<dbReference type="InterPro" id="IPR036188">
    <property type="entry name" value="FAD/NAD-bd_sf"/>
</dbReference>
<evidence type="ECO:0000256" key="2">
    <source>
        <dbReference type="SAM" id="MobiDB-lite"/>
    </source>
</evidence>